<feature type="transmembrane region" description="Helical" evidence="7">
    <location>
        <begin position="41"/>
        <end position="62"/>
    </location>
</feature>
<dbReference type="Gene3D" id="1.10.287.470">
    <property type="entry name" value="Helix hairpin bin"/>
    <property type="match status" value="1"/>
</dbReference>
<dbReference type="InterPro" id="IPR058982">
    <property type="entry name" value="Beta-barrel_AprE"/>
</dbReference>
<dbReference type="Pfam" id="PF25917">
    <property type="entry name" value="BSH_RND"/>
    <property type="match status" value="1"/>
</dbReference>
<keyword evidence="4 7" id="KW-1133">Transmembrane helix</keyword>
<evidence type="ECO:0000256" key="6">
    <source>
        <dbReference type="SAM" id="Coils"/>
    </source>
</evidence>
<evidence type="ECO:0000256" key="2">
    <source>
        <dbReference type="ARBA" id="ARBA00009477"/>
    </source>
</evidence>
<evidence type="ECO:0000256" key="5">
    <source>
        <dbReference type="ARBA" id="ARBA00023136"/>
    </source>
</evidence>
<feature type="coiled-coil region" evidence="6">
    <location>
        <begin position="202"/>
        <end position="285"/>
    </location>
</feature>
<sequence length="505" mass="56212">MRSFPQEDNNFWNRFNEPTPDELNLVEPHEFLPRISKWTNIGAGVLLITFMAAAGLTSVFNYNITVKVPASIRPEGELGIVQSAVMGTVQKIDVQENQVVKQGEPIAYIDDSRLQNQKSQLENSIEQSQLQLRQIDAQIAEIATQIAAQTTLLNRTIIAAQAELSASQRNYEDQQKTTMADLTEAEATWNLARIQRDRLQQNNLLTATVQEAELALNLAKKQRDRLQSVVASGAISRNLLEEKQQEVKSAQAKLEQAKANAKDLMSEKEQALKIAQIKLEKAQNSINPHNAAITIASERIKQEQASGKSTLSALNRERETLFQQRLELEKQTMRTRKELQQVKTDLDQTIIRAPIAGTVLQLNLRNPGQVVQPSQAIAQIAPVNAPIVIKAFVPPQDIDKVELGQKVQMQVSACPYPNYGTLHGTVRNVAPDALPIGNNSMEPGLQGATQTVGYETTIEAETTYVGRENHQCHLKPGMKGRADIISRQETVLNFILRKARLITDF</sequence>
<evidence type="ECO:0000313" key="10">
    <source>
        <dbReference type="EMBL" id="KZL48806.1"/>
    </source>
</evidence>
<evidence type="ECO:0000256" key="3">
    <source>
        <dbReference type="ARBA" id="ARBA00022692"/>
    </source>
</evidence>
<dbReference type="PANTHER" id="PTHR30386">
    <property type="entry name" value="MEMBRANE FUSION SUBUNIT OF EMRAB-TOLC MULTIDRUG EFFLUX PUMP"/>
    <property type="match status" value="1"/>
</dbReference>
<reference evidence="10 11" key="1">
    <citation type="submission" date="2016-04" db="EMBL/GenBank/DDBJ databases">
        <title>Draft Genome Assembly of the Bloom-forming Cyanobacterium Nodularia spumigena Strain CENA596 in Shrimp Production Ponds.</title>
        <authorList>
            <person name="Popin R.V."/>
            <person name="Rigonato J."/>
            <person name="Abreu V.A."/>
            <person name="Andreote A.P."/>
            <person name="Silveira S.B."/>
            <person name="Odebrecht C."/>
            <person name="Fiore M.F."/>
        </authorList>
    </citation>
    <scope>NUCLEOTIDE SEQUENCE [LARGE SCALE GENOMIC DNA]</scope>
    <source>
        <strain evidence="10 11">CENA596</strain>
    </source>
</reference>
<evidence type="ECO:0000259" key="8">
    <source>
        <dbReference type="Pfam" id="PF25917"/>
    </source>
</evidence>
<feature type="coiled-coil region" evidence="6">
    <location>
        <begin position="111"/>
        <end position="177"/>
    </location>
</feature>
<protein>
    <submittedName>
        <fullName evidence="10">Hemolysin D</fullName>
    </submittedName>
</protein>
<comment type="caution">
    <text evidence="10">The sequence shown here is derived from an EMBL/GenBank/DDBJ whole genome shotgun (WGS) entry which is preliminary data.</text>
</comment>
<comment type="similarity">
    <text evidence="2">Belongs to the membrane fusion protein (MFP) (TC 8.A.1) family.</text>
</comment>
<evidence type="ECO:0000313" key="11">
    <source>
        <dbReference type="Proteomes" id="UP000076555"/>
    </source>
</evidence>
<keyword evidence="3 7" id="KW-0812">Transmembrane</keyword>
<dbReference type="InterPro" id="IPR058625">
    <property type="entry name" value="MdtA-like_BSH"/>
</dbReference>
<proteinExistence type="inferred from homology"/>
<dbReference type="Pfam" id="PF26002">
    <property type="entry name" value="Beta-barrel_AprE"/>
    <property type="match status" value="1"/>
</dbReference>
<comment type="subcellular location">
    <subcellularLocation>
        <location evidence="1">Membrane</location>
        <topology evidence="1">Single-pass membrane protein</topology>
    </subcellularLocation>
</comment>
<name>A0A166IT02_NODSP</name>
<evidence type="ECO:0000256" key="1">
    <source>
        <dbReference type="ARBA" id="ARBA00004167"/>
    </source>
</evidence>
<gene>
    <name evidence="10" type="ORF">A2T98_16090</name>
</gene>
<feature type="domain" description="AprE-like beta-barrel" evidence="9">
    <location>
        <begin position="388"/>
        <end position="485"/>
    </location>
</feature>
<dbReference type="GO" id="GO:0016020">
    <property type="term" value="C:membrane"/>
    <property type="evidence" value="ECO:0007669"/>
    <property type="project" value="UniProtKB-SubCell"/>
</dbReference>
<dbReference type="OrthoDB" id="424142at2"/>
<dbReference type="Proteomes" id="UP000076555">
    <property type="component" value="Unassembled WGS sequence"/>
</dbReference>
<evidence type="ECO:0000256" key="4">
    <source>
        <dbReference type="ARBA" id="ARBA00022989"/>
    </source>
</evidence>
<accession>A0A166IT02</accession>
<keyword evidence="6" id="KW-0175">Coiled coil</keyword>
<evidence type="ECO:0000256" key="7">
    <source>
        <dbReference type="SAM" id="Phobius"/>
    </source>
</evidence>
<dbReference type="PANTHER" id="PTHR30386:SF26">
    <property type="entry name" value="TRANSPORT PROTEIN COMB"/>
    <property type="match status" value="1"/>
</dbReference>
<dbReference type="Gene3D" id="2.40.30.170">
    <property type="match status" value="1"/>
</dbReference>
<dbReference type="RefSeq" id="WP_063873645.1">
    <property type="nucleotide sequence ID" value="NZ_CAWMRI010000219.1"/>
</dbReference>
<dbReference type="InterPro" id="IPR050739">
    <property type="entry name" value="MFP"/>
</dbReference>
<dbReference type="AlphaFoldDB" id="A0A166IT02"/>
<evidence type="ECO:0000259" key="9">
    <source>
        <dbReference type="Pfam" id="PF26002"/>
    </source>
</evidence>
<keyword evidence="5 7" id="KW-0472">Membrane</keyword>
<organism evidence="10 11">
    <name type="scientific">Nodularia spumigena CENA596</name>
    <dbReference type="NCBI Taxonomy" id="1819295"/>
    <lineage>
        <taxon>Bacteria</taxon>
        <taxon>Bacillati</taxon>
        <taxon>Cyanobacteriota</taxon>
        <taxon>Cyanophyceae</taxon>
        <taxon>Nostocales</taxon>
        <taxon>Nodulariaceae</taxon>
        <taxon>Nodularia</taxon>
    </lineage>
</organism>
<dbReference type="Gene3D" id="2.40.50.100">
    <property type="match status" value="1"/>
</dbReference>
<feature type="domain" description="Multidrug resistance protein MdtA-like barrel-sandwich hybrid" evidence="8">
    <location>
        <begin position="81"/>
        <end position="378"/>
    </location>
</feature>
<dbReference type="EMBL" id="LWAJ01000219">
    <property type="protein sequence ID" value="KZL48806.1"/>
    <property type="molecule type" value="Genomic_DNA"/>
</dbReference>